<dbReference type="GO" id="GO:0006491">
    <property type="term" value="P:N-glycan processing"/>
    <property type="evidence" value="ECO:0007669"/>
    <property type="project" value="TreeGrafter"/>
</dbReference>
<dbReference type="InterPro" id="IPR000322">
    <property type="entry name" value="Glyco_hydro_31_TIM"/>
</dbReference>
<keyword evidence="8 10" id="KW-0326">Glycosidase</keyword>
<dbReference type="GO" id="GO:0005975">
    <property type="term" value="P:carbohydrate metabolic process"/>
    <property type="evidence" value="ECO:0007669"/>
    <property type="project" value="InterPro"/>
</dbReference>
<keyword evidence="4 11" id="KW-0732">Signal</keyword>
<feature type="domain" description="Glycoside hydrolase family 31 N-terminal" evidence="13">
    <location>
        <begin position="74"/>
        <end position="247"/>
    </location>
</feature>
<reference evidence="14" key="2">
    <citation type="submission" date="2021-08" db="EMBL/GenBank/DDBJ databases">
        <authorList>
            <person name="Eriksson T."/>
        </authorList>
    </citation>
    <scope>NUCLEOTIDE SEQUENCE</scope>
    <source>
        <strain evidence="14">Stoneville</strain>
        <tissue evidence="14">Whole head</tissue>
    </source>
</reference>
<dbReference type="AlphaFoldDB" id="A0A8J6LKN4"/>
<sequence>MKRFRLGLFVFVLFCYIVEIGGLKCSETEFCSYLRDRPTADIYTVDINSIQIDDMGIIKFNILARIGYEDLEVYIYAYKDDILRVKIKEFNSTRFELSDVFAGAPNLAGVSSVDTEAIQMTITTNIGSRVVVKFAPFSLDFYRNEILELVLNGERLFVDNPQNSQSFSVGLSFPRSDHLYGLHEHATGLILRRTENDDPYRMYNLDHAEYPINDTASVYGAVPFIYGHGPEVTAGVFLHNAAQQFVDILPDQMAYFMAEAGTLDLFVFLGPTPAEILRQYLLITGVSYMPPLWSLGYHQSRYSYLTQEEVKDVVANFDNYNFQLDAIWLDIDHTDGQRYFTWNPDTFSDPIEMQNNISATNRKLVAISDPHIKVEKGYSVYDGALENEFFVKNSDGSVFEGTEVFQSGGTPLMYCLREVLPWC</sequence>
<dbReference type="GO" id="GO:0090599">
    <property type="term" value="F:alpha-glucosidase activity"/>
    <property type="evidence" value="ECO:0007669"/>
    <property type="project" value="TreeGrafter"/>
</dbReference>
<comment type="subcellular location">
    <subcellularLocation>
        <location evidence="1">Endoplasmic reticulum</location>
    </subcellularLocation>
</comment>
<dbReference type="Gene3D" id="2.60.40.1760">
    <property type="entry name" value="glycosyl hydrolase (family 31)"/>
    <property type="match status" value="1"/>
</dbReference>
<comment type="caution">
    <text evidence="14">The sequence shown here is derived from an EMBL/GenBank/DDBJ whole genome shotgun (WGS) entry which is preliminary data.</text>
</comment>
<evidence type="ECO:0000313" key="15">
    <source>
        <dbReference type="Proteomes" id="UP000719412"/>
    </source>
</evidence>
<reference evidence="14" key="1">
    <citation type="journal article" date="2020" name="J Insects Food Feed">
        <title>The yellow mealworm (Tenebrio molitor) genome: a resource for the emerging insects as food and feed industry.</title>
        <authorList>
            <person name="Eriksson T."/>
            <person name="Andere A."/>
            <person name="Kelstrup H."/>
            <person name="Emery V."/>
            <person name="Picard C."/>
        </authorList>
    </citation>
    <scope>NUCLEOTIDE SEQUENCE</scope>
    <source>
        <strain evidence="14">Stoneville</strain>
        <tissue evidence="14">Whole head</tissue>
    </source>
</reference>
<proteinExistence type="inferred from homology"/>
<evidence type="ECO:0000259" key="12">
    <source>
        <dbReference type="Pfam" id="PF01055"/>
    </source>
</evidence>
<dbReference type="SUPFAM" id="SSF51445">
    <property type="entry name" value="(Trans)glycosidases"/>
    <property type="match status" value="1"/>
</dbReference>
<feature type="chain" id="PRO_5035186309" description="Glucosidase II subunit alpha" evidence="11">
    <location>
        <begin position="23"/>
        <end position="423"/>
    </location>
</feature>
<keyword evidence="7" id="KW-0325">Glycoprotein</keyword>
<evidence type="ECO:0000256" key="6">
    <source>
        <dbReference type="ARBA" id="ARBA00022824"/>
    </source>
</evidence>
<dbReference type="EMBL" id="JABDTM020001643">
    <property type="protein sequence ID" value="KAH0822518.1"/>
    <property type="molecule type" value="Genomic_DNA"/>
</dbReference>
<keyword evidence="6" id="KW-0256">Endoplasmic reticulum</keyword>
<evidence type="ECO:0000256" key="2">
    <source>
        <dbReference type="ARBA" id="ARBA00004833"/>
    </source>
</evidence>
<dbReference type="Pfam" id="PF13802">
    <property type="entry name" value="Gal_mutarotas_2"/>
    <property type="match status" value="1"/>
</dbReference>
<evidence type="ECO:0000259" key="13">
    <source>
        <dbReference type="Pfam" id="PF13802"/>
    </source>
</evidence>
<dbReference type="GO" id="GO:0005783">
    <property type="term" value="C:endoplasmic reticulum"/>
    <property type="evidence" value="ECO:0007669"/>
    <property type="project" value="UniProtKB-SubCell"/>
</dbReference>
<evidence type="ECO:0000313" key="14">
    <source>
        <dbReference type="EMBL" id="KAH0822518.1"/>
    </source>
</evidence>
<dbReference type="InterPro" id="IPR011013">
    <property type="entry name" value="Gal_mutarotase_sf_dom"/>
</dbReference>
<evidence type="ECO:0000256" key="4">
    <source>
        <dbReference type="ARBA" id="ARBA00022729"/>
    </source>
</evidence>
<dbReference type="Gene3D" id="3.20.20.80">
    <property type="entry name" value="Glycosidases"/>
    <property type="match status" value="1"/>
</dbReference>
<feature type="signal peptide" evidence="11">
    <location>
        <begin position="1"/>
        <end position="22"/>
    </location>
</feature>
<evidence type="ECO:0000256" key="11">
    <source>
        <dbReference type="SAM" id="SignalP"/>
    </source>
</evidence>
<evidence type="ECO:0000256" key="9">
    <source>
        <dbReference type="ARBA" id="ARBA00042895"/>
    </source>
</evidence>
<dbReference type="PANTHER" id="PTHR22762">
    <property type="entry name" value="ALPHA-GLUCOSIDASE"/>
    <property type="match status" value="1"/>
</dbReference>
<evidence type="ECO:0000256" key="8">
    <source>
        <dbReference type="ARBA" id="ARBA00023295"/>
    </source>
</evidence>
<comment type="pathway">
    <text evidence="2">Glycan metabolism; N-glycan metabolism.</text>
</comment>
<dbReference type="SUPFAM" id="SSF74650">
    <property type="entry name" value="Galactose mutarotase-like"/>
    <property type="match status" value="1"/>
</dbReference>
<dbReference type="CDD" id="cd14752">
    <property type="entry name" value="GH31_N"/>
    <property type="match status" value="1"/>
</dbReference>
<keyword evidence="15" id="KW-1185">Reference proteome</keyword>
<evidence type="ECO:0000256" key="1">
    <source>
        <dbReference type="ARBA" id="ARBA00004240"/>
    </source>
</evidence>
<keyword evidence="5 10" id="KW-0378">Hydrolase</keyword>
<dbReference type="GO" id="GO:0030246">
    <property type="term" value="F:carbohydrate binding"/>
    <property type="evidence" value="ECO:0007669"/>
    <property type="project" value="InterPro"/>
</dbReference>
<feature type="domain" description="Glycoside hydrolase family 31 TIM barrel" evidence="12">
    <location>
        <begin position="288"/>
        <end position="402"/>
    </location>
</feature>
<evidence type="ECO:0000256" key="7">
    <source>
        <dbReference type="ARBA" id="ARBA00023180"/>
    </source>
</evidence>
<dbReference type="PANTHER" id="PTHR22762:SF54">
    <property type="entry name" value="BCDNA.GH04962"/>
    <property type="match status" value="1"/>
</dbReference>
<dbReference type="Pfam" id="PF01055">
    <property type="entry name" value="Glyco_hydro_31_2nd"/>
    <property type="match status" value="1"/>
</dbReference>
<accession>A0A8J6LKN4</accession>
<organism evidence="14 15">
    <name type="scientific">Tenebrio molitor</name>
    <name type="common">Yellow mealworm beetle</name>
    <dbReference type="NCBI Taxonomy" id="7067"/>
    <lineage>
        <taxon>Eukaryota</taxon>
        <taxon>Metazoa</taxon>
        <taxon>Ecdysozoa</taxon>
        <taxon>Arthropoda</taxon>
        <taxon>Hexapoda</taxon>
        <taxon>Insecta</taxon>
        <taxon>Pterygota</taxon>
        <taxon>Neoptera</taxon>
        <taxon>Endopterygota</taxon>
        <taxon>Coleoptera</taxon>
        <taxon>Polyphaga</taxon>
        <taxon>Cucujiformia</taxon>
        <taxon>Tenebrionidae</taxon>
        <taxon>Tenebrio</taxon>
    </lineage>
</organism>
<gene>
    <name evidence="14" type="ORF">GEV33_000273</name>
</gene>
<comment type="similarity">
    <text evidence="3 10">Belongs to the glycosyl hydrolase 31 family.</text>
</comment>
<protein>
    <recommendedName>
        <fullName evidence="9">Glucosidase II subunit alpha</fullName>
    </recommendedName>
</protein>
<evidence type="ECO:0000256" key="5">
    <source>
        <dbReference type="ARBA" id="ARBA00022801"/>
    </source>
</evidence>
<dbReference type="Proteomes" id="UP000719412">
    <property type="component" value="Unassembled WGS sequence"/>
</dbReference>
<name>A0A8J6LKN4_TENMO</name>
<dbReference type="InterPro" id="IPR025887">
    <property type="entry name" value="Glyco_hydro_31_N_dom"/>
</dbReference>
<evidence type="ECO:0000256" key="10">
    <source>
        <dbReference type="RuleBase" id="RU361185"/>
    </source>
</evidence>
<evidence type="ECO:0000256" key="3">
    <source>
        <dbReference type="ARBA" id="ARBA00007806"/>
    </source>
</evidence>
<dbReference type="InterPro" id="IPR017853">
    <property type="entry name" value="GH"/>
</dbReference>